<evidence type="ECO:0000313" key="5">
    <source>
        <dbReference type="EMBL" id="CYW41356.1"/>
    </source>
</evidence>
<dbReference type="GO" id="GO:0031469">
    <property type="term" value="C:bacterial microcompartment"/>
    <property type="evidence" value="ECO:0007669"/>
    <property type="project" value="UniProtKB-SubCell"/>
</dbReference>
<sequence>MAKRALGLIEVRGFLGAVVAADIAVKAANVSIINIEKIKSGLNTVHITGDVGAVKAAVAAAVAELEHKSFYRGSHVIASMDEQTEKMIRAYKTFRKVEQPPLEIQTVEVDVVSEVQDQQPSPTEEVFEVPVSANPLESSESVGTTEQVQEQVEELAEEVELPTSAEEEKVENRFVPKFSQSELEKLKVVKLRSLAYREKDIQLSKKEIKFANKRQLVQALMELSRKE</sequence>
<dbReference type="PANTHER" id="PTHR33941:SF11">
    <property type="entry name" value="BACTERIAL MICROCOMPARTMENT SHELL PROTEIN PDUJ"/>
    <property type="match status" value="1"/>
</dbReference>
<organism evidence="5 6">
    <name type="scientific">Streptococcus suis</name>
    <dbReference type="NCBI Taxonomy" id="1307"/>
    <lineage>
        <taxon>Bacteria</taxon>
        <taxon>Bacillati</taxon>
        <taxon>Bacillota</taxon>
        <taxon>Bacilli</taxon>
        <taxon>Lactobacillales</taxon>
        <taxon>Streptococcaceae</taxon>
        <taxon>Streptococcus</taxon>
    </lineage>
</organism>
<dbReference type="InterPro" id="IPR037233">
    <property type="entry name" value="CcmK-like_sf"/>
</dbReference>
<dbReference type="RefSeq" id="WP_044766835.1">
    <property type="nucleotide sequence ID" value="NZ_CEIH01000039.1"/>
</dbReference>
<comment type="subcellular location">
    <subcellularLocation>
        <location evidence="1">Bacterial microcompartment</location>
    </subcellularLocation>
</comment>
<evidence type="ECO:0000313" key="6">
    <source>
        <dbReference type="Proteomes" id="UP000069526"/>
    </source>
</evidence>
<dbReference type="SMART" id="SM00877">
    <property type="entry name" value="BMC"/>
    <property type="match status" value="1"/>
</dbReference>
<dbReference type="Proteomes" id="UP000069526">
    <property type="component" value="Unassembled WGS sequence"/>
</dbReference>
<dbReference type="InterPro" id="IPR050575">
    <property type="entry name" value="BMC_shell"/>
</dbReference>
<dbReference type="InterPro" id="IPR044872">
    <property type="entry name" value="CcmK/CsoS1_BMC"/>
</dbReference>
<protein>
    <submittedName>
        <fullName evidence="5">Ethanolamine utilization protein</fullName>
    </submittedName>
</protein>
<accession>A0A0Z8P8T2</accession>
<dbReference type="InterPro" id="IPR000249">
    <property type="entry name" value="BMC_dom"/>
</dbReference>
<dbReference type="Gene3D" id="3.30.70.1710">
    <property type="match status" value="1"/>
</dbReference>
<feature type="domain" description="BMC" evidence="4">
    <location>
        <begin position="5"/>
        <end position="89"/>
    </location>
</feature>
<keyword evidence="2" id="KW-1283">Bacterial microcompartment</keyword>
<evidence type="ECO:0000256" key="1">
    <source>
        <dbReference type="ARBA" id="ARBA00024322"/>
    </source>
</evidence>
<evidence type="ECO:0000256" key="2">
    <source>
        <dbReference type="ARBA" id="ARBA00024446"/>
    </source>
</evidence>
<name>A0A0Z8P8T2_STRSU</name>
<dbReference type="Pfam" id="PF00936">
    <property type="entry name" value="BMC"/>
    <property type="match status" value="1"/>
</dbReference>
<dbReference type="EMBL" id="FIJK01000039">
    <property type="protein sequence ID" value="CYW41356.1"/>
    <property type="molecule type" value="Genomic_DNA"/>
</dbReference>
<reference evidence="5 6" key="1">
    <citation type="submission" date="2016-02" db="EMBL/GenBank/DDBJ databases">
        <authorList>
            <consortium name="Pathogen Informatics"/>
        </authorList>
    </citation>
    <scope>NUCLEOTIDE SEQUENCE [LARGE SCALE GENOMIC DNA]</scope>
    <source>
        <strain evidence="5 6">SS1013</strain>
    </source>
</reference>
<dbReference type="AlphaFoldDB" id="A0A0Z8P8T2"/>
<dbReference type="PANTHER" id="PTHR33941">
    <property type="entry name" value="PROPANEDIOL UTILIZATION PROTEIN PDUA"/>
    <property type="match status" value="1"/>
</dbReference>
<evidence type="ECO:0000256" key="3">
    <source>
        <dbReference type="PROSITE-ProRule" id="PRU01278"/>
    </source>
</evidence>
<comment type="similarity">
    <text evidence="3">Belongs to the bacterial microcompartments protein family.</text>
</comment>
<proteinExistence type="inferred from homology"/>
<dbReference type="PROSITE" id="PS51930">
    <property type="entry name" value="BMC_2"/>
    <property type="match status" value="1"/>
</dbReference>
<gene>
    <name evidence="5" type="primary">pduA_1</name>
    <name evidence="5" type="ORF">ERS132539_01540</name>
</gene>
<dbReference type="CDD" id="cd07045">
    <property type="entry name" value="BMC_CcmK_like"/>
    <property type="match status" value="1"/>
</dbReference>
<evidence type="ECO:0000259" key="4">
    <source>
        <dbReference type="PROSITE" id="PS51930"/>
    </source>
</evidence>
<dbReference type="SUPFAM" id="SSF143414">
    <property type="entry name" value="CcmK-like"/>
    <property type="match status" value="1"/>
</dbReference>